<dbReference type="GO" id="GO:0043328">
    <property type="term" value="P:protein transport to vacuole involved in ubiquitin-dependent protein catabolic process via the multivesicular body sorting pathway"/>
    <property type="evidence" value="ECO:0007669"/>
    <property type="project" value="TreeGrafter"/>
</dbReference>
<evidence type="ECO:0000256" key="1">
    <source>
        <dbReference type="ARBA" id="ARBA00004555"/>
    </source>
</evidence>
<evidence type="ECO:0000313" key="8">
    <source>
        <dbReference type="Proteomes" id="UP000274822"/>
    </source>
</evidence>
<organism evidence="7 8">
    <name type="scientific">Jimgerdemannia flammicorona</name>
    <dbReference type="NCBI Taxonomy" id="994334"/>
    <lineage>
        <taxon>Eukaryota</taxon>
        <taxon>Fungi</taxon>
        <taxon>Fungi incertae sedis</taxon>
        <taxon>Mucoromycota</taxon>
        <taxon>Mucoromycotina</taxon>
        <taxon>Endogonomycetes</taxon>
        <taxon>Endogonales</taxon>
        <taxon>Endogonaceae</taxon>
        <taxon>Jimgerdemannia</taxon>
    </lineage>
</organism>
<dbReference type="Proteomes" id="UP000274822">
    <property type="component" value="Unassembled WGS sequence"/>
</dbReference>
<dbReference type="GO" id="GO:0005829">
    <property type="term" value="C:cytosol"/>
    <property type="evidence" value="ECO:0007669"/>
    <property type="project" value="GOC"/>
</dbReference>
<comment type="subcellular location">
    <subcellularLocation>
        <location evidence="1">Golgi apparatus</location>
    </subcellularLocation>
</comment>
<keyword evidence="3" id="KW-0653">Protein transport</keyword>
<dbReference type="GO" id="GO:0006895">
    <property type="term" value="P:Golgi to endosome transport"/>
    <property type="evidence" value="ECO:0007669"/>
    <property type="project" value="TreeGrafter"/>
</dbReference>
<dbReference type="PANTHER" id="PTHR47180:SF1">
    <property type="entry name" value="ADP-RIBOSYLATION FACTOR-BINDING PROTEIN GGA1-RELATED"/>
    <property type="match status" value="1"/>
</dbReference>
<evidence type="ECO:0000256" key="3">
    <source>
        <dbReference type="ARBA" id="ARBA00022927"/>
    </source>
</evidence>
<protein>
    <submittedName>
        <fullName evidence="7">Coatomer/clathrin adaptor appendage, Ig-like subdomain-containing protein</fullName>
    </submittedName>
</protein>
<dbReference type="EMBL" id="RBNJ01003083">
    <property type="protein sequence ID" value="RUS31310.1"/>
    <property type="molecule type" value="Genomic_DNA"/>
</dbReference>
<dbReference type="SUPFAM" id="SSF49348">
    <property type="entry name" value="Clathrin adaptor appendage domain"/>
    <property type="match status" value="1"/>
</dbReference>
<dbReference type="GO" id="GO:0043130">
    <property type="term" value="F:ubiquitin binding"/>
    <property type="evidence" value="ECO:0007669"/>
    <property type="project" value="TreeGrafter"/>
</dbReference>
<keyword evidence="4" id="KW-0333">Golgi apparatus</keyword>
<comment type="caution">
    <text evidence="7">The sequence shown here is derived from an EMBL/GenBank/DDBJ whole genome shotgun (WGS) entry which is preliminary data.</text>
</comment>
<dbReference type="PROSITE" id="PS50180">
    <property type="entry name" value="GAE"/>
    <property type="match status" value="1"/>
</dbReference>
<dbReference type="PANTHER" id="PTHR47180">
    <property type="entry name" value="ADP-RIBOSYLATION FACTOR-BINDING PROTEIN GGA1-RELATED"/>
    <property type="match status" value="1"/>
</dbReference>
<reference evidence="7 8" key="1">
    <citation type="journal article" date="2018" name="New Phytol.">
        <title>Phylogenomics of Endogonaceae and evolution of mycorrhizas within Mucoromycota.</title>
        <authorList>
            <person name="Chang Y."/>
            <person name="Desiro A."/>
            <person name="Na H."/>
            <person name="Sandor L."/>
            <person name="Lipzen A."/>
            <person name="Clum A."/>
            <person name="Barry K."/>
            <person name="Grigoriev I.V."/>
            <person name="Martin F.M."/>
            <person name="Stajich J.E."/>
            <person name="Smith M.E."/>
            <person name="Bonito G."/>
            <person name="Spatafora J.W."/>
        </authorList>
    </citation>
    <scope>NUCLEOTIDE SEQUENCE [LARGE SCALE GENOMIC DNA]</scope>
    <source>
        <strain evidence="7 8">AD002</strain>
    </source>
</reference>
<dbReference type="GO" id="GO:0006896">
    <property type="term" value="P:Golgi to vacuole transport"/>
    <property type="evidence" value="ECO:0007669"/>
    <property type="project" value="TreeGrafter"/>
</dbReference>
<feature type="domain" description="GAE" evidence="6">
    <location>
        <begin position="79"/>
        <end position="191"/>
    </location>
</feature>
<evidence type="ECO:0000256" key="5">
    <source>
        <dbReference type="SAM" id="MobiDB-lite"/>
    </source>
</evidence>
<sequence length="195" mass="21169">MVHKSFSFVRWEICDFVGPSYSASYAAPPPQYIPMSQPSAPADGLLGITNAASLPTPPSSGLSRPVSPLSIESPAQRPAEGGELVLLDKNGIRIVFDARYVQDTLHLRAKFSNASTAPMMGLELKIAVPKSMKLTMEPQSADTIPPQSTNAVIQLVHIANPTKTDVRIRYQVNYEQNGVTMEQSGMFDEFPKPPA</sequence>
<dbReference type="InterPro" id="IPR013041">
    <property type="entry name" value="Clathrin_app_Ig-like_sf"/>
</dbReference>
<gene>
    <name evidence="7" type="ORF">BC938DRAFT_478071</name>
</gene>
<dbReference type="InterPro" id="IPR008153">
    <property type="entry name" value="GAE_dom"/>
</dbReference>
<proteinExistence type="predicted"/>
<evidence type="ECO:0000256" key="4">
    <source>
        <dbReference type="ARBA" id="ARBA00023034"/>
    </source>
</evidence>
<keyword evidence="2" id="KW-0813">Transport</keyword>
<dbReference type="InterPro" id="IPR008152">
    <property type="entry name" value="Clathrin_a/b/g-adaptin_app_Ig"/>
</dbReference>
<feature type="region of interest" description="Disordered" evidence="5">
    <location>
        <begin position="46"/>
        <end position="75"/>
    </location>
</feature>
<dbReference type="GO" id="GO:0005802">
    <property type="term" value="C:trans-Golgi network"/>
    <property type="evidence" value="ECO:0007669"/>
    <property type="project" value="TreeGrafter"/>
</dbReference>
<accession>A0A433QNF5</accession>
<dbReference type="Gene3D" id="2.60.40.1230">
    <property type="match status" value="1"/>
</dbReference>
<dbReference type="AlphaFoldDB" id="A0A433QNF5"/>
<dbReference type="SMART" id="SM00809">
    <property type="entry name" value="Alpha_adaptinC2"/>
    <property type="match status" value="1"/>
</dbReference>
<dbReference type="InterPro" id="IPR052653">
    <property type="entry name" value="ARF-binding"/>
</dbReference>
<keyword evidence="8" id="KW-1185">Reference proteome</keyword>
<dbReference type="Pfam" id="PF02883">
    <property type="entry name" value="Alpha_adaptinC2"/>
    <property type="match status" value="1"/>
</dbReference>
<evidence type="ECO:0000256" key="2">
    <source>
        <dbReference type="ARBA" id="ARBA00022448"/>
    </source>
</evidence>
<evidence type="ECO:0000259" key="6">
    <source>
        <dbReference type="PROSITE" id="PS50180"/>
    </source>
</evidence>
<evidence type="ECO:0000313" key="7">
    <source>
        <dbReference type="EMBL" id="RUS31310.1"/>
    </source>
</evidence>
<name>A0A433QNF5_9FUNG</name>